<sequence>MNLPILLILFVKCCPLFVGKLDLLSLFSLLETPEYGMFTCVN</sequence>
<dbReference type="EMBL" id="GBRH01174170">
    <property type="protein sequence ID" value="JAE23726.1"/>
    <property type="molecule type" value="Transcribed_RNA"/>
</dbReference>
<dbReference type="AlphaFoldDB" id="A0A0A9GMF0"/>
<organism evidence="2">
    <name type="scientific">Arundo donax</name>
    <name type="common">Giant reed</name>
    <name type="synonym">Donax arundinaceus</name>
    <dbReference type="NCBI Taxonomy" id="35708"/>
    <lineage>
        <taxon>Eukaryota</taxon>
        <taxon>Viridiplantae</taxon>
        <taxon>Streptophyta</taxon>
        <taxon>Embryophyta</taxon>
        <taxon>Tracheophyta</taxon>
        <taxon>Spermatophyta</taxon>
        <taxon>Magnoliopsida</taxon>
        <taxon>Liliopsida</taxon>
        <taxon>Poales</taxon>
        <taxon>Poaceae</taxon>
        <taxon>PACMAD clade</taxon>
        <taxon>Arundinoideae</taxon>
        <taxon>Arundineae</taxon>
        <taxon>Arundo</taxon>
    </lineage>
</organism>
<keyword evidence="1" id="KW-0732">Signal</keyword>
<name>A0A0A9GMF0_ARUDO</name>
<evidence type="ECO:0000313" key="2">
    <source>
        <dbReference type="EMBL" id="JAE23726.1"/>
    </source>
</evidence>
<feature type="chain" id="PRO_5013062533" evidence="1">
    <location>
        <begin position="16"/>
        <end position="42"/>
    </location>
</feature>
<protein>
    <submittedName>
        <fullName evidence="2">Uncharacterized protein</fullName>
    </submittedName>
</protein>
<feature type="signal peptide" evidence="1">
    <location>
        <begin position="1"/>
        <end position="15"/>
    </location>
</feature>
<evidence type="ECO:0000256" key="1">
    <source>
        <dbReference type="SAM" id="SignalP"/>
    </source>
</evidence>
<proteinExistence type="predicted"/>
<accession>A0A0A9GMF0</accession>
<reference evidence="2" key="2">
    <citation type="journal article" date="2015" name="Data Brief">
        <title>Shoot transcriptome of the giant reed, Arundo donax.</title>
        <authorList>
            <person name="Barrero R.A."/>
            <person name="Guerrero F.D."/>
            <person name="Moolhuijzen P."/>
            <person name="Goolsby J.A."/>
            <person name="Tidwell J."/>
            <person name="Bellgard S.E."/>
            <person name="Bellgard M.I."/>
        </authorList>
    </citation>
    <scope>NUCLEOTIDE SEQUENCE</scope>
    <source>
        <tissue evidence="2">Shoot tissue taken approximately 20 cm above the soil surface</tissue>
    </source>
</reference>
<reference evidence="2" key="1">
    <citation type="submission" date="2014-09" db="EMBL/GenBank/DDBJ databases">
        <authorList>
            <person name="Magalhaes I.L.F."/>
            <person name="Oliveira U."/>
            <person name="Santos F.R."/>
            <person name="Vidigal T.H.D.A."/>
            <person name="Brescovit A.D."/>
            <person name="Santos A.J."/>
        </authorList>
    </citation>
    <scope>NUCLEOTIDE SEQUENCE</scope>
    <source>
        <tissue evidence="2">Shoot tissue taken approximately 20 cm above the soil surface</tissue>
    </source>
</reference>